<evidence type="ECO:0000256" key="13">
    <source>
        <dbReference type="ARBA" id="ARBA00023180"/>
    </source>
</evidence>
<evidence type="ECO:0000256" key="15">
    <source>
        <dbReference type="PIRSR" id="PIRSR634016-3"/>
    </source>
</evidence>
<dbReference type="AlphaFoldDB" id="A0AAD5ARE8"/>
<dbReference type="GO" id="GO:0006508">
    <property type="term" value="P:proteolysis"/>
    <property type="evidence" value="ECO:0007669"/>
    <property type="project" value="UniProtKB-KW"/>
</dbReference>
<dbReference type="FunFam" id="2.60.40.1730:FF:000013">
    <property type="entry name" value="Aminopeptidase"/>
    <property type="match status" value="1"/>
</dbReference>
<dbReference type="FunFam" id="1.10.390.10:FF:000016">
    <property type="entry name" value="Glutamyl aminopeptidase"/>
    <property type="match status" value="1"/>
</dbReference>
<feature type="transmembrane region" description="Helical" evidence="17">
    <location>
        <begin position="12"/>
        <end position="33"/>
    </location>
</feature>
<evidence type="ECO:0000256" key="5">
    <source>
        <dbReference type="ARBA" id="ARBA00022692"/>
    </source>
</evidence>
<keyword evidence="8 15" id="KW-0862">Zinc</keyword>
<evidence type="ECO:0000256" key="11">
    <source>
        <dbReference type="ARBA" id="ARBA00023049"/>
    </source>
</evidence>
<evidence type="ECO:0000313" key="21">
    <source>
        <dbReference type="EMBL" id="KAI5620955.1"/>
    </source>
</evidence>
<dbReference type="CDD" id="cd09601">
    <property type="entry name" value="M1_APN-Q_like"/>
    <property type="match status" value="1"/>
</dbReference>
<evidence type="ECO:0000259" key="19">
    <source>
        <dbReference type="Pfam" id="PF11838"/>
    </source>
</evidence>
<dbReference type="GO" id="GO:0005615">
    <property type="term" value="C:extracellular space"/>
    <property type="evidence" value="ECO:0007669"/>
    <property type="project" value="TreeGrafter"/>
</dbReference>
<reference evidence="21" key="1">
    <citation type="submission" date="2018-07" db="EMBL/GenBank/DDBJ databases">
        <title>Comparative genomics of catfishes provides insights into carnivory and benthic adaptation.</title>
        <authorList>
            <person name="Zhang Y."/>
            <person name="Wang D."/>
            <person name="Peng Z."/>
            <person name="Zheng S."/>
            <person name="Shao F."/>
            <person name="Tao W."/>
        </authorList>
    </citation>
    <scope>NUCLEOTIDE SEQUENCE</scope>
    <source>
        <strain evidence="21">Chongqing</strain>
    </source>
</reference>
<proteinExistence type="inferred from homology"/>
<keyword evidence="10 17" id="KW-1133">Transmembrane helix</keyword>
<evidence type="ECO:0000256" key="14">
    <source>
        <dbReference type="PIRSR" id="PIRSR634016-1"/>
    </source>
</evidence>
<dbReference type="Proteomes" id="UP001205998">
    <property type="component" value="Unassembled WGS sequence"/>
</dbReference>
<organism evidence="21 22">
    <name type="scientific">Silurus asotus</name>
    <name type="common">Amur catfish</name>
    <name type="synonym">Parasilurus asotus</name>
    <dbReference type="NCBI Taxonomy" id="30991"/>
    <lineage>
        <taxon>Eukaryota</taxon>
        <taxon>Metazoa</taxon>
        <taxon>Chordata</taxon>
        <taxon>Craniata</taxon>
        <taxon>Vertebrata</taxon>
        <taxon>Euteleostomi</taxon>
        <taxon>Actinopterygii</taxon>
        <taxon>Neopterygii</taxon>
        <taxon>Teleostei</taxon>
        <taxon>Ostariophysi</taxon>
        <taxon>Siluriformes</taxon>
        <taxon>Siluridae</taxon>
        <taxon>Silurus</taxon>
    </lineage>
</organism>
<keyword evidence="7 17" id="KW-0378">Hydrolase</keyword>
<accession>A0AAD5ARE8</accession>
<dbReference type="InterPro" id="IPR001930">
    <property type="entry name" value="Peptidase_M1"/>
</dbReference>
<sequence length="954" mass="110033">MAKGVYISKTLAIATVVLTLSALGGIIVMVTLYQMQIARNRPVRPPSPVPTTPIPTGLPPTLRLPENLIPESYEVNLKLHLYTRLPNATEQDNLFEGNSTVRFKCVKDTWTIFLHTLDLSVETVIVTKENTGENIGIERYTLHNDSNFFEILLKKQLKGNGDYYELFTKFKGELLDDLTGLYISQYTEKGRDDKEEKRFLVASQMQATDARKVFPCFDEPAMKAVFNITIIHRPNTRAISNAKLDSERYVEEEGNKWIASTFATTPIMSTYLLAVTVNEFMNEHDEHDKKEISIWARPEAVAAGHATYAMSITGKILSFYEKKFNLKYPLNKLDQVALPDFSAGAMENWGLTMYRESALLYKESVSSASDKEWVAIVVAHELAHQWFGNLVTMKWWNNLWLSEGFATYISYLGVDDIEPTWNIRDMFVLKEIQPVMELDSLNASHPLSLSESEIETGSEILGLFDSITYNKAAVLRMLSAYMGEEKFFEGLRMYLERYKYKNADNKDLWTCMKEVIRYNIRYCPYQVTHEEIESIMTTWTEQVGYPVININTTTGEIAQEQFLLKRGKDPGRLEWQVPITYMKSDFVQKKDLLKDKGPVRKPAYEVTDDGWLLVNLNCNGYYRVNYDEQNWNRLINQLETNHEVIPLINRGQLIDDAFNLARAKYINVTLALSTTKYLINETQYFPWESALNNLDYFILMFDRSEVYGPMQKYLRMQVVPLYNYFQEYTDNATVPRNLTDQYNQINAISLACSNGVTECTDMATKLFNEWKNGTNRIPAHLKSTIYCNAIAAGNEDDWDFAWKKYEEATLATEQDVLRYALSCTKIIWLLNRYLEYTLDPNKIRKMDAVSTINYIARNVAGQALAWDFIRAQWTYISHLYGGGIISVGGLIDDVTERFSTDFELQQLKQFQKELDEDGLGPTTRALDQAIERTEANIKWVKETKQTVLNWFVEQ</sequence>
<keyword evidence="5 17" id="KW-0812">Transmembrane</keyword>
<evidence type="ECO:0000256" key="3">
    <source>
        <dbReference type="ARBA" id="ARBA00022438"/>
    </source>
</evidence>
<keyword evidence="9" id="KW-0735">Signal-anchor</keyword>
<evidence type="ECO:0000256" key="4">
    <source>
        <dbReference type="ARBA" id="ARBA00022670"/>
    </source>
</evidence>
<feature type="binding site" evidence="15">
    <location>
        <position position="380"/>
    </location>
    <ligand>
        <name>Zn(2+)</name>
        <dbReference type="ChEBI" id="CHEBI:29105"/>
        <note>catalytic</note>
    </ligand>
</feature>
<dbReference type="GO" id="GO:0005737">
    <property type="term" value="C:cytoplasm"/>
    <property type="evidence" value="ECO:0007669"/>
    <property type="project" value="TreeGrafter"/>
</dbReference>
<dbReference type="EC" id="3.4.11.-" evidence="17"/>
<dbReference type="InterPro" id="IPR027268">
    <property type="entry name" value="Peptidase_M4/M1_CTD_sf"/>
</dbReference>
<evidence type="ECO:0000259" key="20">
    <source>
        <dbReference type="Pfam" id="PF17900"/>
    </source>
</evidence>
<evidence type="ECO:0000256" key="9">
    <source>
        <dbReference type="ARBA" id="ARBA00022968"/>
    </source>
</evidence>
<evidence type="ECO:0000256" key="16">
    <source>
        <dbReference type="PIRSR" id="PIRSR634016-4"/>
    </source>
</evidence>
<dbReference type="InterPro" id="IPR034016">
    <property type="entry name" value="M1_APN-typ"/>
</dbReference>
<evidence type="ECO:0000256" key="12">
    <source>
        <dbReference type="ARBA" id="ARBA00023136"/>
    </source>
</evidence>
<dbReference type="Gene3D" id="1.25.50.20">
    <property type="match status" value="1"/>
</dbReference>
<keyword evidence="4 17" id="KW-0645">Protease</keyword>
<dbReference type="GO" id="GO:0043171">
    <property type="term" value="P:peptide catabolic process"/>
    <property type="evidence" value="ECO:0007669"/>
    <property type="project" value="TreeGrafter"/>
</dbReference>
<keyword evidence="3 17" id="KW-0031">Aminopeptidase</keyword>
<name>A0AAD5ARE8_SILAS</name>
<dbReference type="PANTHER" id="PTHR11533">
    <property type="entry name" value="PROTEASE M1 ZINC METALLOPROTEASE"/>
    <property type="match status" value="1"/>
</dbReference>
<evidence type="ECO:0000256" key="17">
    <source>
        <dbReference type="RuleBase" id="RU364040"/>
    </source>
</evidence>
<evidence type="ECO:0000256" key="1">
    <source>
        <dbReference type="ARBA" id="ARBA00004606"/>
    </source>
</evidence>
<dbReference type="Pfam" id="PF11838">
    <property type="entry name" value="ERAP1_C"/>
    <property type="match status" value="1"/>
</dbReference>
<dbReference type="GO" id="GO:0008270">
    <property type="term" value="F:zinc ion binding"/>
    <property type="evidence" value="ECO:0007669"/>
    <property type="project" value="UniProtKB-UniRule"/>
</dbReference>
<evidence type="ECO:0000256" key="8">
    <source>
        <dbReference type="ARBA" id="ARBA00022833"/>
    </source>
</evidence>
<evidence type="ECO:0000313" key="22">
    <source>
        <dbReference type="Proteomes" id="UP001205998"/>
    </source>
</evidence>
<protein>
    <recommendedName>
        <fullName evidence="17">Aminopeptidase</fullName>
        <ecNumber evidence="17">3.4.11.-</ecNumber>
    </recommendedName>
</protein>
<evidence type="ECO:0000256" key="7">
    <source>
        <dbReference type="ARBA" id="ARBA00022801"/>
    </source>
</evidence>
<dbReference type="InterPro" id="IPR014782">
    <property type="entry name" value="Peptidase_M1_dom"/>
</dbReference>
<dbReference type="PRINTS" id="PR00756">
    <property type="entry name" value="ALADIPTASE"/>
</dbReference>
<feature type="active site" description="Proton acceptor" evidence="14">
    <location>
        <position position="381"/>
    </location>
</feature>
<evidence type="ECO:0000256" key="6">
    <source>
        <dbReference type="ARBA" id="ARBA00022723"/>
    </source>
</evidence>
<feature type="binding site" evidence="15">
    <location>
        <position position="403"/>
    </location>
    <ligand>
        <name>Zn(2+)</name>
        <dbReference type="ChEBI" id="CHEBI:29105"/>
        <note>catalytic</note>
    </ligand>
</feature>
<feature type="domain" description="Aminopeptidase N-like N-terminal" evidence="20">
    <location>
        <begin position="70"/>
        <end position="272"/>
    </location>
</feature>
<dbReference type="Pfam" id="PF01433">
    <property type="entry name" value="Peptidase_M1"/>
    <property type="match status" value="1"/>
</dbReference>
<comment type="caution">
    <text evidence="21">The sequence shown here is derived from an EMBL/GenBank/DDBJ whole genome shotgun (WGS) entry which is preliminary data.</text>
</comment>
<dbReference type="FunFam" id="1.25.50.20:FF:000012">
    <property type="entry name" value="Aminopeptidase N"/>
    <property type="match status" value="1"/>
</dbReference>
<dbReference type="GO" id="GO:0070006">
    <property type="term" value="F:metalloaminopeptidase activity"/>
    <property type="evidence" value="ECO:0007669"/>
    <property type="project" value="TreeGrafter"/>
</dbReference>
<dbReference type="GO" id="GO:0042277">
    <property type="term" value="F:peptide binding"/>
    <property type="evidence" value="ECO:0007669"/>
    <property type="project" value="TreeGrafter"/>
</dbReference>
<dbReference type="SUPFAM" id="SSF63737">
    <property type="entry name" value="Leukotriene A4 hydrolase N-terminal domain"/>
    <property type="match status" value="1"/>
</dbReference>
<feature type="domain" description="Peptidase M1 membrane alanine aminopeptidase" evidence="18">
    <location>
        <begin position="308"/>
        <end position="539"/>
    </location>
</feature>
<keyword evidence="22" id="KW-1185">Reference proteome</keyword>
<dbReference type="InterPro" id="IPR050344">
    <property type="entry name" value="Peptidase_M1_aminopeptidases"/>
</dbReference>
<comment type="similarity">
    <text evidence="2 17">Belongs to the peptidase M1 family.</text>
</comment>
<keyword evidence="13" id="KW-0325">Glycoprotein</keyword>
<dbReference type="Gene3D" id="2.60.40.1730">
    <property type="entry name" value="tricorn interacting facor f3 domain"/>
    <property type="match status" value="1"/>
</dbReference>
<feature type="site" description="Transition state stabilizer" evidence="16">
    <location>
        <position position="469"/>
    </location>
</feature>
<keyword evidence="6 15" id="KW-0479">Metal-binding</keyword>
<gene>
    <name evidence="21" type="ORF">C0J50_19448</name>
</gene>
<dbReference type="GO" id="GO:0005886">
    <property type="term" value="C:plasma membrane"/>
    <property type="evidence" value="ECO:0007669"/>
    <property type="project" value="TreeGrafter"/>
</dbReference>
<dbReference type="Gene3D" id="1.10.390.10">
    <property type="entry name" value="Neutral Protease Domain 2"/>
    <property type="match status" value="1"/>
</dbReference>
<feature type="domain" description="ERAP1-like C-terminal" evidence="19">
    <location>
        <begin position="611"/>
        <end position="934"/>
    </location>
</feature>
<dbReference type="InterPro" id="IPR024571">
    <property type="entry name" value="ERAP1-like_C_dom"/>
</dbReference>
<dbReference type="PANTHER" id="PTHR11533:SF259">
    <property type="entry name" value="AMINOPEPTIDASE"/>
    <property type="match status" value="1"/>
</dbReference>
<dbReference type="InterPro" id="IPR042097">
    <property type="entry name" value="Aminopeptidase_N-like_N_sf"/>
</dbReference>
<dbReference type="Gene3D" id="2.60.40.1910">
    <property type="match status" value="1"/>
</dbReference>
<evidence type="ECO:0000259" key="18">
    <source>
        <dbReference type="Pfam" id="PF01433"/>
    </source>
</evidence>
<keyword evidence="12 17" id="KW-0472">Membrane</keyword>
<dbReference type="Pfam" id="PF17900">
    <property type="entry name" value="Peptidase_M1_N"/>
    <property type="match status" value="1"/>
</dbReference>
<dbReference type="InterPro" id="IPR045357">
    <property type="entry name" value="Aminopeptidase_N-like_N"/>
</dbReference>
<comment type="cofactor">
    <cofactor evidence="15 17">
        <name>Zn(2+)</name>
        <dbReference type="ChEBI" id="CHEBI:29105"/>
    </cofactor>
    <text evidence="15 17">Binds 1 zinc ion per subunit.</text>
</comment>
<feature type="non-terminal residue" evidence="21">
    <location>
        <position position="1"/>
    </location>
</feature>
<comment type="subcellular location">
    <subcellularLocation>
        <location evidence="1">Membrane</location>
        <topology evidence="1">Single-pass type II membrane protein</topology>
    </subcellularLocation>
</comment>
<keyword evidence="11 17" id="KW-0482">Metalloprotease</keyword>
<evidence type="ECO:0000256" key="10">
    <source>
        <dbReference type="ARBA" id="ARBA00022989"/>
    </source>
</evidence>
<feature type="binding site" evidence="15">
    <location>
        <position position="384"/>
    </location>
    <ligand>
        <name>Zn(2+)</name>
        <dbReference type="ChEBI" id="CHEBI:29105"/>
        <note>catalytic</note>
    </ligand>
</feature>
<dbReference type="EMBL" id="MU551638">
    <property type="protein sequence ID" value="KAI5620955.1"/>
    <property type="molecule type" value="Genomic_DNA"/>
</dbReference>
<evidence type="ECO:0000256" key="2">
    <source>
        <dbReference type="ARBA" id="ARBA00010136"/>
    </source>
</evidence>
<dbReference type="SUPFAM" id="SSF55486">
    <property type="entry name" value="Metalloproteases ('zincins'), catalytic domain"/>
    <property type="match status" value="1"/>
</dbReference>